<dbReference type="Gene3D" id="1.50.10.10">
    <property type="match status" value="1"/>
</dbReference>
<dbReference type="InterPro" id="IPR012341">
    <property type="entry name" value="6hp_glycosidase-like_sf"/>
</dbReference>
<sequence length="391" mass="43524">MTPDHFQTWAVRQALPLWSENGFDRDRTLFHERLDFSGRPIILPALRLMVQARQIATYCRAALRGDHPAGEMALHCLAEVKRRYHRADGAAGWVFSLSPDGRPADRRRDLYGHAFILYAHAWAYRLSGDPGLRRRAGDAATELETIFHTPGPGFMDAVPPHDAIRRQNPHMHLLEAWLALFEATGEDIYRDRAARLVTLAITRFIDPASGLLLEDFTANWQPLHPAGQNRAEPGHLLEWSWLLHEYLRLCAPRDADSIRQVAVRLHSTALAHTAPIHPPVIRNAVGQDGRVVDGGTRIWPQTELIRSLGMNHSTAVSSGVIAGVLAHFTTHYIPPHLNGGWIDRLNADGTPAMDHMPASSLYHIYGAVCDLTDGRNAGHKDAADSLSHSEP</sequence>
<proteinExistence type="inferred from homology"/>
<evidence type="ECO:0000313" key="4">
    <source>
        <dbReference type="Proteomes" id="UP000315095"/>
    </source>
</evidence>
<reference evidence="4" key="1">
    <citation type="submission" date="2017-01" db="EMBL/GenBank/DDBJ databases">
        <title>Komagataeibacter sp. MSKU9 whole genome sequencing project.</title>
        <authorList>
            <person name="Matsutani M."/>
            <person name="Naloka K."/>
            <person name="Theeragool G."/>
            <person name="Yakushi T."/>
            <person name="Matsushita K."/>
        </authorList>
    </citation>
    <scope>NUCLEOTIDE SEQUENCE [LARGE SCALE GENOMIC DNA]</scope>
    <source>
        <strain evidence="4">MSKU9</strain>
    </source>
</reference>
<evidence type="ECO:0000256" key="1">
    <source>
        <dbReference type="ARBA" id="ARBA00008558"/>
    </source>
</evidence>
<dbReference type="SUPFAM" id="SSF48208">
    <property type="entry name" value="Six-hairpin glycosidases"/>
    <property type="match status" value="1"/>
</dbReference>
<dbReference type="OrthoDB" id="9806359at2"/>
<name>A0A4P5NQ61_9PROT</name>
<dbReference type="PANTHER" id="PTHR15108">
    <property type="entry name" value="N-ACYLGLUCOSAMINE-2-EPIMERASE"/>
    <property type="match status" value="1"/>
</dbReference>
<dbReference type="EMBL" id="BDLU01000040">
    <property type="protein sequence ID" value="GCE83770.1"/>
    <property type="molecule type" value="Genomic_DNA"/>
</dbReference>
<accession>A0A4P5P615</accession>
<dbReference type="GO" id="GO:0005975">
    <property type="term" value="P:carbohydrate metabolic process"/>
    <property type="evidence" value="ECO:0007669"/>
    <property type="project" value="InterPro"/>
</dbReference>
<gene>
    <name evidence="3" type="ORF">MSKU9_1911</name>
</gene>
<organism evidence="3 4">
    <name type="scientific">Komagataeibacter diospyri</name>
    <dbReference type="NCBI Taxonomy" id="1932662"/>
    <lineage>
        <taxon>Bacteria</taxon>
        <taxon>Pseudomonadati</taxon>
        <taxon>Pseudomonadota</taxon>
        <taxon>Alphaproteobacteria</taxon>
        <taxon>Acetobacterales</taxon>
        <taxon>Acetobacteraceae</taxon>
        <taxon>Komagataeibacter</taxon>
    </lineage>
</organism>
<dbReference type="RefSeq" id="WP_141261265.1">
    <property type="nucleotide sequence ID" value="NZ_BDLU01000040.1"/>
</dbReference>
<comment type="similarity">
    <text evidence="1">Belongs to the N-acylglucosamine 2-epimerase family.</text>
</comment>
<accession>A0A4P5NQ61</accession>
<evidence type="ECO:0000313" key="3">
    <source>
        <dbReference type="EMBL" id="GCE83770.1"/>
    </source>
</evidence>
<dbReference type="Proteomes" id="UP000315095">
    <property type="component" value="Unassembled WGS sequence"/>
</dbReference>
<dbReference type="Pfam" id="PF07221">
    <property type="entry name" value="GlcNAc_2-epim"/>
    <property type="match status" value="1"/>
</dbReference>
<keyword evidence="2 3" id="KW-0413">Isomerase</keyword>
<dbReference type="AlphaFoldDB" id="A0A4P5NQ61"/>
<keyword evidence="4" id="KW-1185">Reference proteome</keyword>
<dbReference type="InterPro" id="IPR010819">
    <property type="entry name" value="AGE/CE"/>
</dbReference>
<dbReference type="InterPro" id="IPR008928">
    <property type="entry name" value="6-hairpin_glycosidase_sf"/>
</dbReference>
<protein>
    <submittedName>
        <fullName evidence="3">Mannose-6-phosphate isomerase</fullName>
    </submittedName>
</protein>
<comment type="caution">
    <text evidence="3">The sequence shown here is derived from an EMBL/GenBank/DDBJ whole genome shotgun (WGS) entry which is preliminary data.</text>
</comment>
<evidence type="ECO:0000256" key="2">
    <source>
        <dbReference type="ARBA" id="ARBA00023235"/>
    </source>
</evidence>
<dbReference type="GO" id="GO:0016853">
    <property type="term" value="F:isomerase activity"/>
    <property type="evidence" value="ECO:0007669"/>
    <property type="project" value="UniProtKB-KW"/>
</dbReference>